<sequence length="123" mass="14520">MIWHPQPAPPKTYLELARRRPSMASLAARGCMHAAYEEVFDLTPPTPRSAMHAYYQEAFDQNNWQPDKRLWADSHLVPNRYYQEAIKIKAQEMGIDCEKQFRHELRETTLWHRTPPMAILAQE</sequence>
<evidence type="ECO:0000313" key="2">
    <source>
        <dbReference type="Proteomes" id="UP001610563"/>
    </source>
</evidence>
<organism evidence="1 2">
    <name type="scientific">Aspergillus keveii</name>
    <dbReference type="NCBI Taxonomy" id="714993"/>
    <lineage>
        <taxon>Eukaryota</taxon>
        <taxon>Fungi</taxon>
        <taxon>Dikarya</taxon>
        <taxon>Ascomycota</taxon>
        <taxon>Pezizomycotina</taxon>
        <taxon>Eurotiomycetes</taxon>
        <taxon>Eurotiomycetidae</taxon>
        <taxon>Eurotiales</taxon>
        <taxon>Aspergillaceae</taxon>
        <taxon>Aspergillus</taxon>
        <taxon>Aspergillus subgen. Nidulantes</taxon>
    </lineage>
</organism>
<dbReference type="EMBL" id="JBFTWV010000050">
    <property type="protein sequence ID" value="KAL2794029.1"/>
    <property type="molecule type" value="Genomic_DNA"/>
</dbReference>
<keyword evidence="2" id="KW-1185">Reference proteome</keyword>
<name>A0ABR4G4W5_9EURO</name>
<reference evidence="1 2" key="1">
    <citation type="submission" date="2024-07" db="EMBL/GenBank/DDBJ databases">
        <title>Section-level genome sequencing and comparative genomics of Aspergillus sections Usti and Cavernicolus.</title>
        <authorList>
            <consortium name="Lawrence Berkeley National Laboratory"/>
            <person name="Nybo J.L."/>
            <person name="Vesth T.C."/>
            <person name="Theobald S."/>
            <person name="Frisvad J.C."/>
            <person name="Larsen T.O."/>
            <person name="Kjaerboelling I."/>
            <person name="Rothschild-Mancinelli K."/>
            <person name="Lyhne E.K."/>
            <person name="Kogle M.E."/>
            <person name="Barry K."/>
            <person name="Clum A."/>
            <person name="Na H."/>
            <person name="Ledsgaard L."/>
            <person name="Lin J."/>
            <person name="Lipzen A."/>
            <person name="Kuo A."/>
            <person name="Riley R."/>
            <person name="Mondo S."/>
            <person name="Labutti K."/>
            <person name="Haridas S."/>
            <person name="Pangalinan J."/>
            <person name="Salamov A.A."/>
            <person name="Simmons B.A."/>
            <person name="Magnuson J.K."/>
            <person name="Chen J."/>
            <person name="Drula E."/>
            <person name="Henrissat B."/>
            <person name="Wiebenga A."/>
            <person name="Lubbers R.J."/>
            <person name="Gomes A.C."/>
            <person name="Makela M.R."/>
            <person name="Stajich J."/>
            <person name="Grigoriev I.V."/>
            <person name="Mortensen U.H."/>
            <person name="De Vries R.P."/>
            <person name="Baker S.E."/>
            <person name="Andersen M.R."/>
        </authorList>
    </citation>
    <scope>NUCLEOTIDE SEQUENCE [LARGE SCALE GENOMIC DNA]</scope>
    <source>
        <strain evidence="1 2">CBS 209.92</strain>
    </source>
</reference>
<dbReference type="Proteomes" id="UP001610563">
    <property type="component" value="Unassembled WGS sequence"/>
</dbReference>
<evidence type="ECO:0000313" key="1">
    <source>
        <dbReference type="EMBL" id="KAL2794029.1"/>
    </source>
</evidence>
<proteinExistence type="predicted"/>
<accession>A0ABR4G4W5</accession>
<comment type="caution">
    <text evidence="1">The sequence shown here is derived from an EMBL/GenBank/DDBJ whole genome shotgun (WGS) entry which is preliminary data.</text>
</comment>
<protein>
    <submittedName>
        <fullName evidence="1">Uncharacterized protein</fullName>
    </submittedName>
</protein>
<gene>
    <name evidence="1" type="ORF">BJX66DRAFT_304991</name>
</gene>